<sequence>MAKSVSLGEIQETLLIPLYGRARDARATKSVLDDHTAIDLVGAIDYDFEKFRGPSLVGSVLRAAIFDEYVRDFLREHPDGTVVDLGCGLSTRFHRLDNGRLRWFDLDVPDTMALRRKYFEDTDRYTMITGSIFDEDWHDAVSARGGPIFLLSEAVLLYFDEGRVHDVLHRLSSRFAGGRLAFDTGGALMMKSQDSNPVFRALPARMVWTCGDPKTLESLGLTLLDSRTFGTPQPSVAHRWPSWTRFLMTVVGRFAPPVRSYKMNLFEM</sequence>
<dbReference type="InterPro" id="IPR007213">
    <property type="entry name" value="Ppm1/Ppm2/Tcmp"/>
</dbReference>
<keyword evidence="2" id="KW-0808">Transferase</keyword>
<dbReference type="GO" id="GO:0008168">
    <property type="term" value="F:methyltransferase activity"/>
    <property type="evidence" value="ECO:0007669"/>
    <property type="project" value="UniProtKB-KW"/>
</dbReference>
<dbReference type="PANTHER" id="PTHR43619:SF2">
    <property type="entry name" value="S-ADENOSYL-L-METHIONINE-DEPENDENT METHYLTRANSFERASES SUPERFAMILY PROTEIN"/>
    <property type="match status" value="1"/>
</dbReference>
<dbReference type="InterPro" id="IPR029063">
    <property type="entry name" value="SAM-dependent_MTases_sf"/>
</dbReference>
<dbReference type="InterPro" id="IPR016874">
    <property type="entry name" value="TcmP-like"/>
</dbReference>
<keyword evidence="1" id="KW-0489">Methyltransferase</keyword>
<dbReference type="RefSeq" id="WP_420039622.1">
    <property type="nucleotide sequence ID" value="NZ_CP128986.1"/>
</dbReference>
<dbReference type="Pfam" id="PF04072">
    <property type="entry name" value="LCM"/>
    <property type="match status" value="1"/>
</dbReference>
<organism evidence="3">
    <name type="scientific">Gordonia sp. MP11Mi</name>
    <dbReference type="NCBI Taxonomy" id="3022769"/>
    <lineage>
        <taxon>Bacteria</taxon>
        <taxon>Bacillati</taxon>
        <taxon>Actinomycetota</taxon>
        <taxon>Actinomycetes</taxon>
        <taxon>Mycobacteriales</taxon>
        <taxon>Gordoniaceae</taxon>
        <taxon>Gordonia</taxon>
    </lineage>
</organism>
<gene>
    <name evidence="3" type="ORF">MP11Mi_29410</name>
</gene>
<evidence type="ECO:0000313" key="3">
    <source>
        <dbReference type="EMBL" id="WOC13833.1"/>
    </source>
</evidence>
<reference evidence="3" key="1">
    <citation type="submission" date="2023-06" db="EMBL/GenBank/DDBJ databases">
        <title>Gordonia sp. nov. and Pseudochrobactrum sp. nov., two species isolated from the burying beetle Nicrophorus vespilloides.</title>
        <authorList>
            <person name="Poehlein A."/>
            <person name="Guzman J."/>
            <person name="Daniel R."/>
            <person name="Vilcinskas A."/>
        </authorList>
    </citation>
    <scope>NUCLEOTIDE SEQUENCE</scope>
    <source>
        <strain evidence="3">MP11Mi</strain>
    </source>
</reference>
<dbReference type="Gene3D" id="3.40.50.150">
    <property type="entry name" value="Vaccinia Virus protein VP39"/>
    <property type="match status" value="1"/>
</dbReference>
<proteinExistence type="predicted"/>
<dbReference type="PIRSF" id="PIRSF028177">
    <property type="entry name" value="Polyketide_synth_Omtfrase_TcmP"/>
    <property type="match status" value="1"/>
</dbReference>
<name>A0AA97CZE4_9ACTN</name>
<evidence type="ECO:0000256" key="2">
    <source>
        <dbReference type="ARBA" id="ARBA00022679"/>
    </source>
</evidence>
<dbReference type="AlphaFoldDB" id="A0AA97CZE4"/>
<dbReference type="PANTHER" id="PTHR43619">
    <property type="entry name" value="S-ADENOSYL-L-METHIONINE-DEPENDENT METHYLTRANSFERASE YKTD-RELATED"/>
    <property type="match status" value="1"/>
</dbReference>
<dbReference type="SUPFAM" id="SSF53335">
    <property type="entry name" value="S-adenosyl-L-methionine-dependent methyltransferases"/>
    <property type="match status" value="1"/>
</dbReference>
<dbReference type="GO" id="GO:0032259">
    <property type="term" value="P:methylation"/>
    <property type="evidence" value="ECO:0007669"/>
    <property type="project" value="UniProtKB-KW"/>
</dbReference>
<evidence type="ECO:0008006" key="4">
    <source>
        <dbReference type="Google" id="ProtNLM"/>
    </source>
</evidence>
<dbReference type="EMBL" id="CP128986">
    <property type="protein sequence ID" value="WOC13833.1"/>
    <property type="molecule type" value="Genomic_DNA"/>
</dbReference>
<accession>A0AA97CZE4</accession>
<protein>
    <recommendedName>
        <fullName evidence="4">Class I SAM-dependent methyltransferase</fullName>
    </recommendedName>
</protein>
<evidence type="ECO:0000256" key="1">
    <source>
        <dbReference type="ARBA" id="ARBA00022603"/>
    </source>
</evidence>